<sequence>MLSLILTSLLTFVELNCENLFDTRHDSQKNDTEYLPESTRHWTRTRYWNKINNIAREIISCGEPPAYVTEKHCDIPQDFHLPDIVALCEVENDSVMNDLTKRSLLRNCNYDYVMTSSEDERGIDVALMYHKFTFRIITHYPIRVPTVKGMRKTRDILYVKGQTQDNDTLHIFVVHAPSRFGGERKTRPFRMAVAERLSESIDSAALSAQDPNIIVAGDFNDGIGSNAMKHVCSHGMTNITHNASGAKGTYRYKGKWERIDHILGSRNIASNTIATYIHCPAFLVEEDTKYGGTKPRRTYNGYRYSKQGFSDHLPLVAWLRLGKRHY</sequence>
<evidence type="ECO:0000313" key="2">
    <source>
        <dbReference type="EMBL" id="NPD91261.1"/>
    </source>
</evidence>
<gene>
    <name evidence="2" type="ORF">HPS56_02660</name>
</gene>
<feature type="domain" description="Endonuclease/exonuclease/phosphatase" evidence="1">
    <location>
        <begin position="15"/>
        <end position="319"/>
    </location>
</feature>
<dbReference type="Gene3D" id="3.60.10.10">
    <property type="entry name" value="Endonuclease/exonuclease/phosphatase"/>
    <property type="match status" value="1"/>
</dbReference>
<evidence type="ECO:0000313" key="3">
    <source>
        <dbReference type="Proteomes" id="UP000714420"/>
    </source>
</evidence>
<name>A0ABX2AJF2_9BACT</name>
<dbReference type="Pfam" id="PF19580">
    <property type="entry name" value="Exo_endo_phos_3"/>
    <property type="match status" value="1"/>
</dbReference>
<dbReference type="InterPro" id="IPR005135">
    <property type="entry name" value="Endo/exonuclease/phosphatase"/>
</dbReference>
<protein>
    <submittedName>
        <fullName evidence="2">Endonuclease</fullName>
    </submittedName>
</protein>
<proteinExistence type="predicted"/>
<dbReference type="Proteomes" id="UP000714420">
    <property type="component" value="Unassembled WGS sequence"/>
</dbReference>
<keyword evidence="2" id="KW-0540">Nuclease</keyword>
<dbReference type="PANTHER" id="PTHR42834">
    <property type="entry name" value="ENDONUCLEASE/EXONUCLEASE/PHOSPHATASE FAMILY PROTEIN (AFU_ORTHOLOGUE AFUA_3G09210)"/>
    <property type="match status" value="1"/>
</dbReference>
<reference evidence="2 3" key="1">
    <citation type="submission" date="2020-05" db="EMBL/GenBank/DDBJ databases">
        <title>Distinct polysaccharide utilization as determinants for interspecies competition between intestinal Prevotella spp.</title>
        <authorList>
            <person name="Galvez E.J.C."/>
            <person name="Iljazovic A."/>
            <person name="Strowig T."/>
        </authorList>
    </citation>
    <scope>NUCLEOTIDE SEQUENCE [LARGE SCALE GENOMIC DNA]</scope>
    <source>
        <strain evidence="2 3">PMUR</strain>
    </source>
</reference>
<dbReference type="GO" id="GO:0004519">
    <property type="term" value="F:endonuclease activity"/>
    <property type="evidence" value="ECO:0007669"/>
    <property type="project" value="UniProtKB-KW"/>
</dbReference>
<evidence type="ECO:0000259" key="1">
    <source>
        <dbReference type="Pfam" id="PF19580"/>
    </source>
</evidence>
<dbReference type="SUPFAM" id="SSF56219">
    <property type="entry name" value="DNase I-like"/>
    <property type="match status" value="1"/>
</dbReference>
<keyword evidence="3" id="KW-1185">Reference proteome</keyword>
<organism evidence="2 3">
    <name type="scientific">Xylanibacter muris</name>
    <dbReference type="NCBI Taxonomy" id="2736290"/>
    <lineage>
        <taxon>Bacteria</taxon>
        <taxon>Pseudomonadati</taxon>
        <taxon>Bacteroidota</taxon>
        <taxon>Bacteroidia</taxon>
        <taxon>Bacteroidales</taxon>
        <taxon>Prevotellaceae</taxon>
        <taxon>Xylanibacter</taxon>
    </lineage>
</organism>
<dbReference type="InterPro" id="IPR036691">
    <property type="entry name" value="Endo/exonu/phosph_ase_sf"/>
</dbReference>
<comment type="caution">
    <text evidence="2">The sequence shown here is derived from an EMBL/GenBank/DDBJ whole genome shotgun (WGS) entry which is preliminary data.</text>
</comment>
<dbReference type="PANTHER" id="PTHR42834:SF1">
    <property type="entry name" value="ENDONUCLEASE_EXONUCLEASE_PHOSPHATASE FAMILY PROTEIN (AFU_ORTHOLOGUE AFUA_3G09210)"/>
    <property type="match status" value="1"/>
</dbReference>
<dbReference type="RefSeq" id="WP_172273438.1">
    <property type="nucleotide sequence ID" value="NZ_CASGMU010000002.1"/>
</dbReference>
<keyword evidence="2" id="KW-0378">Hydrolase</keyword>
<keyword evidence="2" id="KW-0255">Endonuclease</keyword>
<accession>A0ABX2AJF2</accession>
<dbReference type="EMBL" id="JABKKF010000002">
    <property type="protein sequence ID" value="NPD91261.1"/>
    <property type="molecule type" value="Genomic_DNA"/>
</dbReference>